<dbReference type="PANTHER" id="PTHR23359">
    <property type="entry name" value="NUCLEOTIDE KINASE"/>
    <property type="match status" value="1"/>
</dbReference>
<name>A0ABN9S2U8_9DINO</name>
<evidence type="ECO:0000256" key="2">
    <source>
        <dbReference type="ARBA" id="ARBA00022741"/>
    </source>
</evidence>
<accession>A0ABN9S2U8</accession>
<dbReference type="HAMAP" id="MF_00235">
    <property type="entry name" value="Adenylate_kinase_Adk"/>
    <property type="match status" value="1"/>
</dbReference>
<evidence type="ECO:0000259" key="5">
    <source>
        <dbReference type="SMART" id="SM00562"/>
    </source>
</evidence>
<dbReference type="InterPro" id="IPR036850">
    <property type="entry name" value="NDK-like_dom_sf"/>
</dbReference>
<evidence type="ECO:0000256" key="3">
    <source>
        <dbReference type="ARBA" id="ARBA00022777"/>
    </source>
</evidence>
<protein>
    <recommendedName>
        <fullName evidence="5">Nucleoside diphosphate kinase-like domain-containing protein</fullName>
    </recommendedName>
</protein>
<comment type="similarity">
    <text evidence="4">Belongs to the NDK family.</text>
</comment>
<keyword evidence="7" id="KW-1185">Reference proteome</keyword>
<keyword evidence="3" id="KW-0418">Kinase</keyword>
<gene>
    <name evidence="6" type="ORF">PCOR1329_LOCUS26046</name>
</gene>
<dbReference type="SMART" id="SM00562">
    <property type="entry name" value="NDK"/>
    <property type="match status" value="2"/>
</dbReference>
<dbReference type="CDD" id="cd01428">
    <property type="entry name" value="ADK"/>
    <property type="match status" value="1"/>
</dbReference>
<organism evidence="6 7">
    <name type="scientific">Prorocentrum cordatum</name>
    <dbReference type="NCBI Taxonomy" id="2364126"/>
    <lineage>
        <taxon>Eukaryota</taxon>
        <taxon>Sar</taxon>
        <taxon>Alveolata</taxon>
        <taxon>Dinophyceae</taxon>
        <taxon>Prorocentrales</taxon>
        <taxon>Prorocentraceae</taxon>
        <taxon>Prorocentrum</taxon>
    </lineage>
</organism>
<comment type="caution">
    <text evidence="4">Lacks conserved residue(s) required for the propagation of feature annotation.</text>
</comment>
<dbReference type="InterPro" id="IPR033690">
    <property type="entry name" value="Adenylat_kinase_CS"/>
</dbReference>
<keyword evidence="2" id="KW-0547">Nucleotide-binding</keyword>
<dbReference type="Proteomes" id="UP001189429">
    <property type="component" value="Unassembled WGS sequence"/>
</dbReference>
<sequence>MLALEEKPRTVVLLWPQTKLDGLEQEIVTKLENSYLEVKARKEVYLSEEELERFFSSMPVAEREASRPGASAAAYLSEVMVLEHLDGDAIERVIAMQAELGTSGAGTSRVYCSPSAWDAVRDLEWFFPHLDDMPVERTLAVIKPDCVGREVEGQTLLEVLQAGAAAAGLFVVGTREVVLQSTQAECLCEDIRGSPDYGGALGVLQRPEGAIALCLEGRGAVSKLRLLCGPASPEAARQRAPTTLRARWGTDSSSNAVHCSGSLQAAEKELKLLFPEGALQLQRTLCVVRPGTMPSVLQVRTMIEDAGFTILAEKQVVLTESRAQEFYRERRGEPSFASMVGEACDGPCCIMVLCRLEAVSVFQQLANADRPGSIGALCGPVHGSATVKSAAREVHFFFPELPLDPVPGDEEVRDFLFRKSASASMDISSLPESGGTANFAVDPTLQELLSKGLMAICQVQPKGLAAVKWLSRWLDENNPNKLDLAANADAPKFAPPQRTKQFVEYGVNDEGMPFAVEAPPAELPKPVVEVDVSGEAPTYRNTKLELPFVVFVLGGPGSGKGTQCMKLRDEFNLIHLSTGDLMREEVAAKSHLGTEIFRHMQTGSLVPDQVTVRLLKNAMLKHQDTNRFLIDGFPRTLEQAKMFEHEIASVSFAVSFDLSPDVMRERIAARAAAAPGRVDDNPETVEKRLKVFEEQSKSVIDFYDPIGRLRRVGAAAGIDEVYAETRRHFCSRFVYLLGPPGSPVVPVARRLEQRYGHRCVDVPALLRAYGDSKEEEAAAVRRCLATGRPVDPAIVCPLVLKEIARGQSVGRSSFVLCDFPQTLKQAQFLELRMPCTSKPLLLDFGRADAEDMAATTIPLECNELEVETRIAAFFGSEMQGMLRSLPGLERIPLAFSGKEPLPAGKASLDAIGVEQHLVDSACEAVFEKVRPGLTLVLGLPFSGVTDSIDVGEARPELSDC</sequence>
<evidence type="ECO:0000313" key="7">
    <source>
        <dbReference type="Proteomes" id="UP001189429"/>
    </source>
</evidence>
<reference evidence="6" key="1">
    <citation type="submission" date="2023-10" db="EMBL/GenBank/DDBJ databases">
        <authorList>
            <person name="Chen Y."/>
            <person name="Shah S."/>
            <person name="Dougan E. K."/>
            <person name="Thang M."/>
            <person name="Chan C."/>
        </authorList>
    </citation>
    <scope>NUCLEOTIDE SEQUENCE [LARGE SCALE GENOMIC DNA]</scope>
</reference>
<dbReference type="InterPro" id="IPR000850">
    <property type="entry name" value="Adenylat/UMP-CMP_kin"/>
</dbReference>
<dbReference type="InterPro" id="IPR027417">
    <property type="entry name" value="P-loop_NTPase"/>
</dbReference>
<proteinExistence type="inferred from homology"/>
<feature type="domain" description="Nucleoside diphosphate kinase-like" evidence="5">
    <location>
        <begin position="281"/>
        <end position="405"/>
    </location>
</feature>
<comment type="caution">
    <text evidence="6">The sequence shown here is derived from an EMBL/GenBank/DDBJ whole genome shotgun (WGS) entry which is preliminary data.</text>
</comment>
<dbReference type="PROSITE" id="PS51374">
    <property type="entry name" value="NDPK_LIKE"/>
    <property type="match status" value="1"/>
</dbReference>
<dbReference type="PRINTS" id="PR00094">
    <property type="entry name" value="ADENYLTKNASE"/>
</dbReference>
<dbReference type="Gene3D" id="3.40.50.300">
    <property type="entry name" value="P-loop containing nucleotide triphosphate hydrolases"/>
    <property type="match status" value="2"/>
</dbReference>
<dbReference type="SUPFAM" id="SSF54919">
    <property type="entry name" value="Nucleoside diphosphate kinase, NDK"/>
    <property type="match status" value="3"/>
</dbReference>
<evidence type="ECO:0000256" key="4">
    <source>
        <dbReference type="PROSITE-ProRule" id="PRU00706"/>
    </source>
</evidence>
<keyword evidence="1" id="KW-0808">Transferase</keyword>
<feature type="domain" description="Nucleoside diphosphate kinase-like" evidence="5">
    <location>
        <begin position="135"/>
        <end position="280"/>
    </location>
</feature>
<evidence type="ECO:0000313" key="6">
    <source>
        <dbReference type="EMBL" id="CAK0826089.1"/>
    </source>
</evidence>
<dbReference type="Pfam" id="PF00334">
    <property type="entry name" value="NDK"/>
    <property type="match status" value="2"/>
</dbReference>
<dbReference type="SUPFAM" id="SSF52540">
    <property type="entry name" value="P-loop containing nucleoside triphosphate hydrolases"/>
    <property type="match status" value="1"/>
</dbReference>
<evidence type="ECO:0000256" key="1">
    <source>
        <dbReference type="ARBA" id="ARBA00022679"/>
    </source>
</evidence>
<dbReference type="Gene3D" id="3.30.70.141">
    <property type="entry name" value="Nucleoside diphosphate kinase-like domain"/>
    <property type="match status" value="2"/>
</dbReference>
<dbReference type="Pfam" id="PF00406">
    <property type="entry name" value="ADK"/>
    <property type="match status" value="1"/>
</dbReference>
<dbReference type="PROSITE" id="PS00113">
    <property type="entry name" value="ADENYLATE_KINASE"/>
    <property type="match status" value="1"/>
</dbReference>
<dbReference type="InterPro" id="IPR034907">
    <property type="entry name" value="NDK-like_dom"/>
</dbReference>
<dbReference type="EMBL" id="CAUYUJ010009191">
    <property type="protein sequence ID" value="CAK0826089.1"/>
    <property type="molecule type" value="Genomic_DNA"/>
</dbReference>